<dbReference type="PANTHER" id="PTHR33154">
    <property type="entry name" value="TRANSCRIPTIONAL REGULATOR, ARSR FAMILY"/>
    <property type="match status" value="1"/>
</dbReference>
<sequence>MTDIFKALAEESRLRILSLLIERELCVCEIEATLNLTQSNVSRHLTILKKCGIVSSQKDAQWTYYSISSEFKQDHSTLWQYLTEHLPELSTYLADQEACKKCKEKKLCYQTERSKNDE</sequence>
<dbReference type="Gene3D" id="1.10.10.10">
    <property type="entry name" value="Winged helix-like DNA-binding domain superfamily/Winged helix DNA-binding domain"/>
    <property type="match status" value="1"/>
</dbReference>
<dbReference type="Pfam" id="PF01022">
    <property type="entry name" value="HTH_5"/>
    <property type="match status" value="1"/>
</dbReference>
<dbReference type="PRINTS" id="PR00778">
    <property type="entry name" value="HTHARSR"/>
</dbReference>
<keyword evidence="3" id="KW-0804">Transcription</keyword>
<name>A0A7G9GH91_9FIRM</name>
<organism evidence="5 6">
    <name type="scientific">Wansuia hejianensis</name>
    <dbReference type="NCBI Taxonomy" id="2763667"/>
    <lineage>
        <taxon>Bacteria</taxon>
        <taxon>Bacillati</taxon>
        <taxon>Bacillota</taxon>
        <taxon>Clostridia</taxon>
        <taxon>Lachnospirales</taxon>
        <taxon>Lachnospiraceae</taxon>
        <taxon>Wansuia</taxon>
    </lineage>
</organism>
<dbReference type="InterPro" id="IPR001845">
    <property type="entry name" value="HTH_ArsR_DNA-bd_dom"/>
</dbReference>
<keyword evidence="1" id="KW-0805">Transcription regulation</keyword>
<dbReference type="PROSITE" id="PS50987">
    <property type="entry name" value="HTH_ARSR_2"/>
    <property type="match status" value="1"/>
</dbReference>
<keyword evidence="6" id="KW-1185">Reference proteome</keyword>
<gene>
    <name evidence="5" type="ORF">H9Q79_07880</name>
</gene>
<accession>A0A7G9GH91</accession>
<evidence type="ECO:0000256" key="2">
    <source>
        <dbReference type="ARBA" id="ARBA00023125"/>
    </source>
</evidence>
<dbReference type="InterPro" id="IPR036388">
    <property type="entry name" value="WH-like_DNA-bd_sf"/>
</dbReference>
<evidence type="ECO:0000313" key="6">
    <source>
        <dbReference type="Proteomes" id="UP000515860"/>
    </source>
</evidence>
<reference evidence="5 6" key="1">
    <citation type="submission" date="2020-08" db="EMBL/GenBank/DDBJ databases">
        <authorList>
            <person name="Liu C."/>
            <person name="Sun Q."/>
        </authorList>
    </citation>
    <scope>NUCLEOTIDE SEQUENCE [LARGE SCALE GENOMIC DNA]</scope>
    <source>
        <strain evidence="5 6">NSJ-29</strain>
    </source>
</reference>
<dbReference type="SUPFAM" id="SSF46785">
    <property type="entry name" value="Winged helix' DNA-binding domain"/>
    <property type="match status" value="1"/>
</dbReference>
<feature type="domain" description="HTH arsR-type" evidence="4">
    <location>
        <begin position="1"/>
        <end position="90"/>
    </location>
</feature>
<dbReference type="PANTHER" id="PTHR33154:SF18">
    <property type="entry name" value="ARSENICAL RESISTANCE OPERON REPRESSOR"/>
    <property type="match status" value="1"/>
</dbReference>
<evidence type="ECO:0000256" key="1">
    <source>
        <dbReference type="ARBA" id="ARBA00023015"/>
    </source>
</evidence>
<dbReference type="InterPro" id="IPR011991">
    <property type="entry name" value="ArsR-like_HTH"/>
</dbReference>
<dbReference type="NCBIfam" id="NF033788">
    <property type="entry name" value="HTH_metalloreg"/>
    <property type="match status" value="1"/>
</dbReference>
<dbReference type="InterPro" id="IPR036390">
    <property type="entry name" value="WH_DNA-bd_sf"/>
</dbReference>
<dbReference type="CDD" id="cd00090">
    <property type="entry name" value="HTH_ARSR"/>
    <property type="match status" value="1"/>
</dbReference>
<dbReference type="AlphaFoldDB" id="A0A7G9GH91"/>
<evidence type="ECO:0000256" key="3">
    <source>
        <dbReference type="ARBA" id="ARBA00023163"/>
    </source>
</evidence>
<dbReference type="SMART" id="SM00418">
    <property type="entry name" value="HTH_ARSR"/>
    <property type="match status" value="1"/>
</dbReference>
<keyword evidence="2" id="KW-0238">DNA-binding</keyword>
<protein>
    <submittedName>
        <fullName evidence="5">Winged helix-turn-helix transcriptional regulator</fullName>
    </submittedName>
</protein>
<dbReference type="GO" id="GO:0003677">
    <property type="term" value="F:DNA binding"/>
    <property type="evidence" value="ECO:0007669"/>
    <property type="project" value="UniProtKB-KW"/>
</dbReference>
<evidence type="ECO:0000259" key="4">
    <source>
        <dbReference type="PROSITE" id="PS50987"/>
    </source>
</evidence>
<dbReference type="InterPro" id="IPR051081">
    <property type="entry name" value="HTH_MetalResp_TranReg"/>
</dbReference>
<dbReference type="EMBL" id="CP060635">
    <property type="protein sequence ID" value="QNM10173.1"/>
    <property type="molecule type" value="Genomic_DNA"/>
</dbReference>
<dbReference type="RefSeq" id="WP_118647758.1">
    <property type="nucleotide sequence ID" value="NZ_CP060635.1"/>
</dbReference>
<dbReference type="Proteomes" id="UP000515860">
    <property type="component" value="Chromosome"/>
</dbReference>
<dbReference type="KEGG" id="whj:H9Q79_07880"/>
<evidence type="ECO:0000313" key="5">
    <source>
        <dbReference type="EMBL" id="QNM10173.1"/>
    </source>
</evidence>
<dbReference type="GO" id="GO:0003700">
    <property type="term" value="F:DNA-binding transcription factor activity"/>
    <property type="evidence" value="ECO:0007669"/>
    <property type="project" value="InterPro"/>
</dbReference>
<proteinExistence type="predicted"/>